<name>A0A369P0W2_9ACTN</name>
<dbReference type="GO" id="GO:0004519">
    <property type="term" value="F:endonuclease activity"/>
    <property type="evidence" value="ECO:0007669"/>
    <property type="project" value="UniProtKB-KW"/>
</dbReference>
<evidence type="ECO:0008006" key="10">
    <source>
        <dbReference type="Google" id="ProtNLM"/>
    </source>
</evidence>
<dbReference type="Gene3D" id="3.40.960.10">
    <property type="entry name" value="VSR Endonuclease"/>
    <property type="match status" value="1"/>
</dbReference>
<evidence type="ECO:0000256" key="2">
    <source>
        <dbReference type="ARBA" id="ARBA00022759"/>
    </source>
</evidence>
<evidence type="ECO:0000256" key="5">
    <source>
        <dbReference type="ARBA" id="ARBA00023204"/>
    </source>
</evidence>
<evidence type="ECO:0000256" key="6">
    <source>
        <dbReference type="ARBA" id="ARBA00029466"/>
    </source>
</evidence>
<proteinExistence type="inferred from homology"/>
<dbReference type="EMBL" id="PPUT01000007">
    <property type="protein sequence ID" value="RDC45730.1"/>
    <property type="molecule type" value="Genomic_DNA"/>
</dbReference>
<dbReference type="AlphaFoldDB" id="A0A369P0W2"/>
<evidence type="ECO:0000256" key="3">
    <source>
        <dbReference type="ARBA" id="ARBA00022763"/>
    </source>
</evidence>
<organism evidence="8 9">
    <name type="scientific">Adlercreutzia equolifaciens subsp. celatus</name>
    <dbReference type="NCBI Taxonomy" id="394340"/>
    <lineage>
        <taxon>Bacteria</taxon>
        <taxon>Bacillati</taxon>
        <taxon>Actinomycetota</taxon>
        <taxon>Coriobacteriia</taxon>
        <taxon>Eggerthellales</taxon>
        <taxon>Eggerthellaceae</taxon>
        <taxon>Adlercreutzia</taxon>
    </lineage>
</organism>
<dbReference type="GO" id="GO:0006298">
    <property type="term" value="P:mismatch repair"/>
    <property type="evidence" value="ECO:0007669"/>
    <property type="project" value="InterPro"/>
</dbReference>
<feature type="compositionally biased region" description="Basic and acidic residues" evidence="7">
    <location>
        <begin position="1"/>
        <end position="10"/>
    </location>
</feature>
<dbReference type="InterPro" id="IPR011335">
    <property type="entry name" value="Restrct_endonuc-II-like"/>
</dbReference>
<evidence type="ECO:0000256" key="1">
    <source>
        <dbReference type="ARBA" id="ARBA00022722"/>
    </source>
</evidence>
<dbReference type="Pfam" id="PF03852">
    <property type="entry name" value="Vsr"/>
    <property type="match status" value="1"/>
</dbReference>
<evidence type="ECO:0000256" key="7">
    <source>
        <dbReference type="SAM" id="MobiDB-lite"/>
    </source>
</evidence>
<evidence type="ECO:0000313" key="9">
    <source>
        <dbReference type="Proteomes" id="UP000253805"/>
    </source>
</evidence>
<reference evidence="8 9" key="1">
    <citation type="journal article" date="2018" name="Elife">
        <title>Discovery and characterization of a prevalent human gut bacterial enzyme sufficient for the inactivation of a family of plant toxins.</title>
        <authorList>
            <person name="Koppel N."/>
            <person name="Bisanz J.E."/>
            <person name="Pandelia M.E."/>
            <person name="Turnbaugh P.J."/>
            <person name="Balskus E.P."/>
        </authorList>
    </citation>
    <scope>NUCLEOTIDE SEQUENCE [LARGE SCALE GENOMIC DNA]</scope>
    <source>
        <strain evidence="8 9">OB21 GAM 11</strain>
    </source>
</reference>
<keyword evidence="4" id="KW-0378">Hydrolase</keyword>
<comment type="similarity">
    <text evidence="6">Belongs to the Vsr family.</text>
</comment>
<dbReference type="NCBIfam" id="TIGR00632">
    <property type="entry name" value="vsr"/>
    <property type="match status" value="1"/>
</dbReference>
<keyword evidence="2" id="KW-0255">Endonuclease</keyword>
<keyword evidence="5" id="KW-0234">DNA repair</keyword>
<sequence length="216" mass="24612">MKKPTEKTKETIAQGDAGDAPDGVTDRAIEAREQVLAAAADEDSAEGEEGAESRVRLSKTNRYDFGVVSAATHKSMQGNKRRDTKPEVLVRRMLREMGFPGYRCDWRKAPGRPDVAFVGRKLAIEIRGCFWHRCPVCSLSVPKKNLDYWEAKFARNVERDEQNLAALEAAGWKVLVLWEHQLKKKELPATRRLLYEFVRREDDPDYDEAFPVCEGE</sequence>
<dbReference type="Proteomes" id="UP000253805">
    <property type="component" value="Unassembled WGS sequence"/>
</dbReference>
<dbReference type="SUPFAM" id="SSF52980">
    <property type="entry name" value="Restriction endonuclease-like"/>
    <property type="match status" value="1"/>
</dbReference>
<evidence type="ECO:0000256" key="4">
    <source>
        <dbReference type="ARBA" id="ARBA00022801"/>
    </source>
</evidence>
<keyword evidence="1" id="KW-0540">Nuclease</keyword>
<keyword evidence="3" id="KW-0227">DNA damage</keyword>
<dbReference type="CDD" id="cd00221">
    <property type="entry name" value="Vsr"/>
    <property type="match status" value="1"/>
</dbReference>
<dbReference type="GO" id="GO:0016787">
    <property type="term" value="F:hydrolase activity"/>
    <property type="evidence" value="ECO:0007669"/>
    <property type="project" value="UniProtKB-KW"/>
</dbReference>
<dbReference type="InterPro" id="IPR004603">
    <property type="entry name" value="DNA_mismatch_endonuc_vsr"/>
</dbReference>
<accession>A0A369P0W2</accession>
<protein>
    <recommendedName>
        <fullName evidence="10">Very short patch repair endonuclease</fullName>
    </recommendedName>
</protein>
<evidence type="ECO:0000313" key="8">
    <source>
        <dbReference type="EMBL" id="RDC45730.1"/>
    </source>
</evidence>
<gene>
    <name evidence="8" type="ORF">C1850_03945</name>
</gene>
<comment type="caution">
    <text evidence="8">The sequence shown here is derived from an EMBL/GenBank/DDBJ whole genome shotgun (WGS) entry which is preliminary data.</text>
</comment>
<feature type="region of interest" description="Disordered" evidence="7">
    <location>
        <begin position="1"/>
        <end position="24"/>
    </location>
</feature>